<evidence type="ECO:0000256" key="1">
    <source>
        <dbReference type="SAM" id="SignalP"/>
    </source>
</evidence>
<dbReference type="Proteomes" id="UP000036097">
    <property type="component" value="Unassembled WGS sequence"/>
</dbReference>
<feature type="chain" id="PRO_5005252666" evidence="1">
    <location>
        <begin position="22"/>
        <end position="165"/>
    </location>
</feature>
<dbReference type="InterPro" id="IPR007410">
    <property type="entry name" value="LpqE-like"/>
</dbReference>
<proteinExistence type="predicted"/>
<reference evidence="2 3" key="1">
    <citation type="submission" date="2015-05" db="EMBL/GenBank/DDBJ databases">
        <title>Photobacterium galathea sp. nov.</title>
        <authorList>
            <person name="Machado H."/>
            <person name="Gram L."/>
        </authorList>
    </citation>
    <scope>NUCLEOTIDE SEQUENCE [LARGE SCALE GENOMIC DNA]</scope>
    <source>
        <strain evidence="2 3">CGMCC 1.12159</strain>
    </source>
</reference>
<evidence type="ECO:0000313" key="3">
    <source>
        <dbReference type="Proteomes" id="UP000036097"/>
    </source>
</evidence>
<protein>
    <submittedName>
        <fullName evidence="2">Copper chaperone</fullName>
    </submittedName>
</protein>
<keyword evidence="3" id="KW-1185">Reference proteome</keyword>
<name>A0A0J1H5E4_9GAMM</name>
<dbReference type="STRING" id="1195763.ABT56_07155"/>
<dbReference type="PANTHER" id="PTHR36302:SF1">
    <property type="entry name" value="COPPER CHAPERONE PCU(A)C"/>
    <property type="match status" value="1"/>
</dbReference>
<gene>
    <name evidence="2" type="ORF">ABT56_07155</name>
</gene>
<dbReference type="InterPro" id="IPR036182">
    <property type="entry name" value="PCuAC_sf"/>
</dbReference>
<feature type="signal peptide" evidence="1">
    <location>
        <begin position="1"/>
        <end position="21"/>
    </location>
</feature>
<comment type="caution">
    <text evidence="2">The sequence shown here is derived from an EMBL/GenBank/DDBJ whole genome shotgun (WGS) entry which is preliminary data.</text>
</comment>
<dbReference type="AlphaFoldDB" id="A0A0J1H5E4"/>
<keyword evidence="1" id="KW-0732">Signal</keyword>
<dbReference type="SUPFAM" id="SSF110087">
    <property type="entry name" value="DR1885-like metal-binding protein"/>
    <property type="match status" value="1"/>
</dbReference>
<organism evidence="2 3">
    <name type="scientific">Photobacterium aquae</name>
    <dbReference type="NCBI Taxonomy" id="1195763"/>
    <lineage>
        <taxon>Bacteria</taxon>
        <taxon>Pseudomonadati</taxon>
        <taxon>Pseudomonadota</taxon>
        <taxon>Gammaproteobacteria</taxon>
        <taxon>Vibrionales</taxon>
        <taxon>Vibrionaceae</taxon>
        <taxon>Photobacterium</taxon>
    </lineage>
</organism>
<accession>A0A0J1H5E4</accession>
<dbReference type="InterPro" id="IPR058248">
    <property type="entry name" value="Lxx211020-like"/>
</dbReference>
<dbReference type="PATRIC" id="fig|1195763.3.peg.1530"/>
<dbReference type="Gene3D" id="2.60.40.1890">
    <property type="entry name" value="PCu(A)C copper chaperone"/>
    <property type="match status" value="1"/>
</dbReference>
<evidence type="ECO:0000313" key="2">
    <source>
        <dbReference type="EMBL" id="KLV06926.1"/>
    </source>
</evidence>
<dbReference type="EMBL" id="LDOT01000007">
    <property type="protein sequence ID" value="KLV06926.1"/>
    <property type="molecule type" value="Genomic_DNA"/>
</dbReference>
<dbReference type="RefSeq" id="WP_047878196.1">
    <property type="nucleotide sequence ID" value="NZ_LDOT01000007.1"/>
</dbReference>
<sequence length="165" mass="18017">MKILKTSILSSLLLLSATVSAHEYNAGSLTIDHPWSKQVPPSSSVAAAFFDIENHTNKNDELIAASSPIAKTTELHAHIHQDGMMKMREVPAITIPANGKESLKPGGFHIMFFELAEVPKLGETFPLTLTFKHAGEVEVNVKVEKATFTPNSNKQPAMNSEHAHH</sequence>
<dbReference type="OrthoDB" id="9796962at2"/>
<dbReference type="Pfam" id="PF04314">
    <property type="entry name" value="PCuAC"/>
    <property type="match status" value="1"/>
</dbReference>
<dbReference type="PANTHER" id="PTHR36302">
    <property type="entry name" value="BLR7088 PROTEIN"/>
    <property type="match status" value="1"/>
</dbReference>